<gene>
    <name evidence="2" type="ORF">EUX98_g2813</name>
</gene>
<sequence>MPTQPLSDIDNKIMGWMVDPVLSWADRAKRVNTLMRLEFENTDGLELDETLNCLRNAFTWIREYGSRRNAGDLENIFSSHPAWFEKDPCVRELVAKANARIDSGLVIPASGSFPSSASRILRFRKTNSLFYPDPSDEDVDRRSKSAEAKGKSVALSGEGGKPLGLQSLPGVDVDALFGFSAAGVPIDSPPRVRRAPRLVVRNLPTPSQEPSSSRLVIHLPRRAEVPLVSSETVVTPGAEISPAAVVTAEPAATSAMFVVCQDG</sequence>
<protein>
    <submittedName>
        <fullName evidence="2">Uncharacterized protein</fullName>
    </submittedName>
</protein>
<accession>A0A4S4N102</accession>
<name>A0A4S4N102_9APHY</name>
<dbReference type="AlphaFoldDB" id="A0A4S4N102"/>
<dbReference type="EMBL" id="SGPM01000049">
    <property type="protein sequence ID" value="THH31381.1"/>
    <property type="molecule type" value="Genomic_DNA"/>
</dbReference>
<proteinExistence type="predicted"/>
<comment type="caution">
    <text evidence="2">The sequence shown here is derived from an EMBL/GenBank/DDBJ whole genome shotgun (WGS) entry which is preliminary data.</text>
</comment>
<evidence type="ECO:0000256" key="1">
    <source>
        <dbReference type="SAM" id="MobiDB-lite"/>
    </source>
</evidence>
<evidence type="ECO:0000313" key="2">
    <source>
        <dbReference type="EMBL" id="THH31381.1"/>
    </source>
</evidence>
<feature type="compositionally biased region" description="Basic and acidic residues" evidence="1">
    <location>
        <begin position="139"/>
        <end position="150"/>
    </location>
</feature>
<dbReference type="Proteomes" id="UP000308730">
    <property type="component" value="Unassembled WGS sequence"/>
</dbReference>
<evidence type="ECO:0000313" key="3">
    <source>
        <dbReference type="Proteomes" id="UP000308730"/>
    </source>
</evidence>
<organism evidence="2 3">
    <name type="scientific">Antrodiella citrinella</name>
    <dbReference type="NCBI Taxonomy" id="2447956"/>
    <lineage>
        <taxon>Eukaryota</taxon>
        <taxon>Fungi</taxon>
        <taxon>Dikarya</taxon>
        <taxon>Basidiomycota</taxon>
        <taxon>Agaricomycotina</taxon>
        <taxon>Agaricomycetes</taxon>
        <taxon>Polyporales</taxon>
        <taxon>Steccherinaceae</taxon>
        <taxon>Antrodiella</taxon>
    </lineage>
</organism>
<feature type="region of interest" description="Disordered" evidence="1">
    <location>
        <begin position="132"/>
        <end position="159"/>
    </location>
</feature>
<reference evidence="2 3" key="1">
    <citation type="submission" date="2019-02" db="EMBL/GenBank/DDBJ databases">
        <title>Genome sequencing of the rare red list fungi Antrodiella citrinella (Flaviporus citrinellus).</title>
        <authorList>
            <person name="Buettner E."/>
            <person name="Kellner H."/>
        </authorList>
    </citation>
    <scope>NUCLEOTIDE SEQUENCE [LARGE SCALE GENOMIC DNA]</scope>
    <source>
        <strain evidence="2 3">DSM 108506</strain>
    </source>
</reference>
<keyword evidence="3" id="KW-1185">Reference proteome</keyword>